<comment type="function">
    <text evidence="9">RNA helicase.</text>
</comment>
<sequence>MSPKNLPALLEAQTKHARDVIARTTSVMKRPRSSQKPAHPTHKRQKLEKPSVSKNAAPRRKIGLNDLSWKAVSMPDRLEDFEGFYGLEEIDDVDVVKDGATLSFETRKTEEQMEKEKEEGRKREEELAREFEEMKDRQGDVDLDVQEEEEAEESEWEGFGDSGGEEEGGANAQENGDAKDADEDEEPKEEAKPKKKTKAEKKAERQEAKAKKDKAQHESRDEQTIGNGAFDLLANAPSDDGEDDVDVSAWEDIGLSKHTLASLSKLKFSQPTTIQSLAIPEVLAGRDVIGKASTGSGKTLAFGIPILESYLTSPPDSKQHTPVALIISPTRELAHQISAHLTALCSDGDFKAPSIATVTGGLAVQKQRRQLEKADIVVGTPGRLWEVISSGQGLLASFKKIRFLVVDEADRLLSQGSYKELGEILKILDRDDETDETDEHAPATEIQRQTLVFSATFHKGLQQKLAGKGPKGGGDLMNKQESMEYLLKKLNFKEEKPKFIDANPTSQMATGLKEGLIECAGTEKDLYLYTLLLYHPKKRALIFTNSVSAVRRVTPFLQNLDLPALPLHSGMAQKARLRSIERFTQRPGSILVATDVAARGLDIPGVELIVHYHLPRAADTYVHRSGRTARADASGSSILICAPEEVAGVRRLVAKVHSRNEAAPGKKKSSYFIRTLDIDRRIVSRLKPRAVLSKRLSDATIAKEKKHSEDDWMREAAEELGVDYDSESFDQEAKGRKGRGSGRKKKEKEARQLTKGEMGALRAELKGLLGQRVNVGVSERYLTSGGIDVEALMRGEGNLEFLGDAGALGFDDD</sequence>
<dbReference type="GO" id="GO:0004386">
    <property type="term" value="F:helicase activity"/>
    <property type="evidence" value="ECO:0007669"/>
    <property type="project" value="UniProtKB-KW"/>
</dbReference>
<feature type="compositionally biased region" description="Basic and acidic residues" evidence="10">
    <location>
        <begin position="200"/>
        <end position="223"/>
    </location>
</feature>
<evidence type="ECO:0000259" key="11">
    <source>
        <dbReference type="PROSITE" id="PS51192"/>
    </source>
</evidence>
<evidence type="ECO:0000256" key="2">
    <source>
        <dbReference type="ARBA" id="ARBA00022552"/>
    </source>
</evidence>
<evidence type="ECO:0000256" key="10">
    <source>
        <dbReference type="SAM" id="MobiDB-lite"/>
    </source>
</evidence>
<dbReference type="CDD" id="cd17946">
    <property type="entry name" value="DEADc_DDX24"/>
    <property type="match status" value="1"/>
</dbReference>
<evidence type="ECO:0000256" key="6">
    <source>
        <dbReference type="ARBA" id="ARBA00022840"/>
    </source>
</evidence>
<keyword evidence="7 9" id="KW-0694">RNA-binding</keyword>
<dbReference type="SMART" id="SM00487">
    <property type="entry name" value="DEXDc"/>
    <property type="match status" value="1"/>
</dbReference>
<feature type="compositionally biased region" description="Basic residues" evidence="10">
    <location>
        <begin position="29"/>
        <end position="46"/>
    </location>
</feature>
<feature type="compositionally biased region" description="Acidic residues" evidence="10">
    <location>
        <begin position="141"/>
        <end position="168"/>
    </location>
</feature>
<gene>
    <name evidence="14" type="primary">MAK5</name>
    <name evidence="14" type="ORF">SLS60_002427</name>
</gene>
<evidence type="ECO:0000259" key="12">
    <source>
        <dbReference type="PROSITE" id="PS51194"/>
    </source>
</evidence>
<organism evidence="14 15">
    <name type="scientific">Paraconiothyrium brasiliense</name>
    <dbReference type="NCBI Taxonomy" id="300254"/>
    <lineage>
        <taxon>Eukaryota</taxon>
        <taxon>Fungi</taxon>
        <taxon>Dikarya</taxon>
        <taxon>Ascomycota</taxon>
        <taxon>Pezizomycotina</taxon>
        <taxon>Dothideomycetes</taxon>
        <taxon>Pleosporomycetidae</taxon>
        <taxon>Pleosporales</taxon>
        <taxon>Massarineae</taxon>
        <taxon>Didymosphaeriaceae</taxon>
        <taxon>Paraconiothyrium</taxon>
    </lineage>
</organism>
<feature type="region of interest" description="Disordered" evidence="10">
    <location>
        <begin position="15"/>
        <end position="59"/>
    </location>
</feature>
<feature type="domain" description="DEAD-box RNA helicase Q" evidence="13">
    <location>
        <begin position="248"/>
        <end position="276"/>
    </location>
</feature>
<keyword evidence="2" id="KW-0698">rRNA processing</keyword>
<evidence type="ECO:0000256" key="7">
    <source>
        <dbReference type="ARBA" id="ARBA00022884"/>
    </source>
</evidence>
<feature type="domain" description="Helicase C-terminal" evidence="12">
    <location>
        <begin position="527"/>
        <end position="671"/>
    </location>
</feature>
<dbReference type="Pfam" id="PF00270">
    <property type="entry name" value="DEAD"/>
    <property type="match status" value="1"/>
</dbReference>
<feature type="domain" description="Helicase ATP-binding" evidence="11">
    <location>
        <begin position="279"/>
        <end position="475"/>
    </location>
</feature>
<dbReference type="PANTHER" id="PTHR24031">
    <property type="entry name" value="RNA HELICASE"/>
    <property type="match status" value="1"/>
</dbReference>
<comment type="subcellular location">
    <subcellularLocation>
        <location evidence="1">Nucleus</location>
        <location evidence="1">Nucleolus</location>
    </subcellularLocation>
</comment>
<feature type="compositionally biased region" description="Basic residues" evidence="10">
    <location>
        <begin position="736"/>
        <end position="746"/>
    </location>
</feature>
<dbReference type="EMBL" id="JAKJXO020000002">
    <property type="protein sequence ID" value="KAL1610757.1"/>
    <property type="molecule type" value="Genomic_DNA"/>
</dbReference>
<feature type="region of interest" description="Disordered" evidence="10">
    <location>
        <begin position="727"/>
        <end position="755"/>
    </location>
</feature>
<keyword evidence="5 9" id="KW-0347">Helicase</keyword>
<keyword evidence="3 9" id="KW-0547">Nucleotide-binding</keyword>
<keyword evidence="15" id="KW-1185">Reference proteome</keyword>
<dbReference type="Gene3D" id="3.40.50.300">
    <property type="entry name" value="P-loop containing nucleotide triphosphate hydrolases"/>
    <property type="match status" value="2"/>
</dbReference>
<dbReference type="InterPro" id="IPR014014">
    <property type="entry name" value="RNA_helicase_DEAD_Q_motif"/>
</dbReference>
<keyword evidence="6 9" id="KW-0067">ATP-binding</keyword>
<comment type="caution">
    <text evidence="14">The sequence shown here is derived from an EMBL/GenBank/DDBJ whole genome shotgun (WGS) entry which is preliminary data.</text>
</comment>
<evidence type="ECO:0000313" key="15">
    <source>
        <dbReference type="Proteomes" id="UP001521785"/>
    </source>
</evidence>
<dbReference type="CDD" id="cd18787">
    <property type="entry name" value="SF2_C_DEAD"/>
    <property type="match status" value="1"/>
</dbReference>
<comment type="domain">
    <text evidence="9">The Q motif is unique to and characteristic of the DEAD box family of RNA helicases and controls ATP binding and hydrolysis.</text>
</comment>
<dbReference type="SUPFAM" id="SSF52540">
    <property type="entry name" value="P-loop containing nucleoside triphosphate hydrolases"/>
    <property type="match status" value="1"/>
</dbReference>
<evidence type="ECO:0000256" key="4">
    <source>
        <dbReference type="ARBA" id="ARBA00022801"/>
    </source>
</evidence>
<dbReference type="PROSITE" id="PS51192">
    <property type="entry name" value="HELICASE_ATP_BIND_1"/>
    <property type="match status" value="1"/>
</dbReference>
<dbReference type="InterPro" id="IPR000629">
    <property type="entry name" value="RNA-helicase_DEAD-box_CS"/>
</dbReference>
<proteinExistence type="inferred from homology"/>
<evidence type="ECO:0000313" key="14">
    <source>
        <dbReference type="EMBL" id="KAL1610757.1"/>
    </source>
</evidence>
<dbReference type="InterPro" id="IPR001650">
    <property type="entry name" value="Helicase_C-like"/>
</dbReference>
<protein>
    <recommendedName>
        <fullName evidence="9">ATP-dependent RNA helicase</fullName>
        <ecNumber evidence="9">3.6.4.13</ecNumber>
    </recommendedName>
</protein>
<evidence type="ECO:0000256" key="5">
    <source>
        <dbReference type="ARBA" id="ARBA00022806"/>
    </source>
</evidence>
<accession>A0ABR3S248</accession>
<dbReference type="Pfam" id="PF00271">
    <property type="entry name" value="Helicase_C"/>
    <property type="match status" value="1"/>
</dbReference>
<dbReference type="InterPro" id="IPR014001">
    <property type="entry name" value="Helicase_ATP-bd"/>
</dbReference>
<comment type="similarity">
    <text evidence="9">Belongs to the DEAD box helicase family.</text>
</comment>
<feature type="compositionally biased region" description="Basic and acidic residues" evidence="10">
    <location>
        <begin position="105"/>
        <end position="140"/>
    </location>
</feature>
<evidence type="ECO:0000259" key="13">
    <source>
        <dbReference type="PROSITE" id="PS51195"/>
    </source>
</evidence>
<dbReference type="EC" id="3.6.4.13" evidence="9"/>
<feature type="region of interest" description="Disordered" evidence="10">
    <location>
        <begin position="101"/>
        <end position="224"/>
    </location>
</feature>
<evidence type="ECO:0000256" key="3">
    <source>
        <dbReference type="ARBA" id="ARBA00022741"/>
    </source>
</evidence>
<dbReference type="PROSITE" id="PS51194">
    <property type="entry name" value="HELICASE_CTER"/>
    <property type="match status" value="1"/>
</dbReference>
<dbReference type="InterPro" id="IPR011545">
    <property type="entry name" value="DEAD/DEAH_box_helicase_dom"/>
</dbReference>
<keyword evidence="4 9" id="KW-0378">Hydrolase</keyword>
<feature type="short sequence motif" description="Q motif" evidence="8">
    <location>
        <begin position="248"/>
        <end position="276"/>
    </location>
</feature>
<reference evidence="14 15" key="1">
    <citation type="submission" date="2024-02" db="EMBL/GenBank/DDBJ databases">
        <title>De novo assembly and annotation of 12 fungi associated with fruit tree decline syndrome in Ontario, Canada.</title>
        <authorList>
            <person name="Sulman M."/>
            <person name="Ellouze W."/>
            <person name="Ilyukhin E."/>
        </authorList>
    </citation>
    <scope>NUCLEOTIDE SEQUENCE [LARGE SCALE GENOMIC DNA]</scope>
    <source>
        <strain evidence="14 15">M42-189</strain>
    </source>
</reference>
<evidence type="ECO:0000256" key="8">
    <source>
        <dbReference type="PROSITE-ProRule" id="PRU00552"/>
    </source>
</evidence>
<dbReference type="PROSITE" id="PS00039">
    <property type="entry name" value="DEAD_ATP_HELICASE"/>
    <property type="match status" value="1"/>
</dbReference>
<dbReference type="Proteomes" id="UP001521785">
    <property type="component" value="Unassembled WGS sequence"/>
</dbReference>
<dbReference type="PROSITE" id="PS51195">
    <property type="entry name" value="Q_MOTIF"/>
    <property type="match status" value="1"/>
</dbReference>
<dbReference type="InterPro" id="IPR027417">
    <property type="entry name" value="P-loop_NTPase"/>
</dbReference>
<dbReference type="SMART" id="SM00490">
    <property type="entry name" value="HELICc"/>
    <property type="match status" value="1"/>
</dbReference>
<name>A0ABR3S248_9PLEO</name>
<evidence type="ECO:0000256" key="9">
    <source>
        <dbReference type="RuleBase" id="RU365068"/>
    </source>
</evidence>
<comment type="catalytic activity">
    <reaction evidence="9">
        <text>ATP + H2O = ADP + phosphate + H(+)</text>
        <dbReference type="Rhea" id="RHEA:13065"/>
        <dbReference type="ChEBI" id="CHEBI:15377"/>
        <dbReference type="ChEBI" id="CHEBI:15378"/>
        <dbReference type="ChEBI" id="CHEBI:30616"/>
        <dbReference type="ChEBI" id="CHEBI:43474"/>
        <dbReference type="ChEBI" id="CHEBI:456216"/>
        <dbReference type="EC" id="3.6.4.13"/>
    </reaction>
</comment>
<evidence type="ECO:0000256" key="1">
    <source>
        <dbReference type="ARBA" id="ARBA00004604"/>
    </source>
</evidence>